<feature type="compositionally biased region" description="Basic residues" evidence="1">
    <location>
        <begin position="12"/>
        <end position="28"/>
    </location>
</feature>
<proteinExistence type="predicted"/>
<evidence type="ECO:0000313" key="4">
    <source>
        <dbReference type="Proteomes" id="UP000317421"/>
    </source>
</evidence>
<gene>
    <name evidence="3" type="ORF">Pla108_14420</name>
</gene>
<dbReference type="Pfam" id="PF18735">
    <property type="entry name" value="HEPN_RiboL-PSP"/>
    <property type="match status" value="1"/>
</dbReference>
<feature type="region of interest" description="Disordered" evidence="1">
    <location>
        <begin position="1"/>
        <end position="28"/>
    </location>
</feature>
<evidence type="ECO:0000313" key="3">
    <source>
        <dbReference type="EMBL" id="TWU00491.1"/>
    </source>
</evidence>
<keyword evidence="4" id="KW-1185">Reference proteome</keyword>
<dbReference type="AlphaFoldDB" id="A0A5C6AM46"/>
<accession>A0A5C6AM46</accession>
<evidence type="ECO:0000259" key="2">
    <source>
        <dbReference type="Pfam" id="PF18735"/>
    </source>
</evidence>
<comment type="caution">
    <text evidence="3">The sequence shown here is derived from an EMBL/GenBank/DDBJ whole genome shotgun (WGS) entry which is preliminary data.</text>
</comment>
<dbReference type="EMBL" id="SJPR01000001">
    <property type="protein sequence ID" value="TWU00491.1"/>
    <property type="molecule type" value="Genomic_DNA"/>
</dbReference>
<sequence>MLGHGSLDLGPKRHRATMHRRGSPRRLGRKLKVAKAGHPPYTCRQANGRYGRTADRATVRRVRQWASDTCLRTAEQSRGESWVKSVAPYPSSGVRTEIQINSLGPVNRVVTQHMSSQARTDLTRRLKDFDEIMTARDTVCPANAGRPAQKKGAALIRSAVVMLAASFEGYIEEVFDAAVDLIHANETEADRKTLKKDTSGSLNNASVFKVNRLFFNLGLPWIMQHRDVRWQKFTNAKVQETLGKLVTARNSIAHGGSKTVSKLTAKKWKGCVERLADRIDVIVSDHVQSQTGNRPW</sequence>
<dbReference type="Proteomes" id="UP000317421">
    <property type="component" value="Unassembled WGS sequence"/>
</dbReference>
<dbReference type="InterPro" id="IPR041519">
    <property type="entry name" value="HEPN_RiboL-PSP"/>
</dbReference>
<protein>
    <recommendedName>
        <fullName evidence="2">RiboL-PSP-HEPN domain-containing protein</fullName>
    </recommendedName>
</protein>
<organism evidence="3 4">
    <name type="scientific">Botrimarina colliarenosi</name>
    <dbReference type="NCBI Taxonomy" id="2528001"/>
    <lineage>
        <taxon>Bacteria</taxon>
        <taxon>Pseudomonadati</taxon>
        <taxon>Planctomycetota</taxon>
        <taxon>Planctomycetia</taxon>
        <taxon>Pirellulales</taxon>
        <taxon>Lacipirellulaceae</taxon>
        <taxon>Botrimarina</taxon>
    </lineage>
</organism>
<evidence type="ECO:0000256" key="1">
    <source>
        <dbReference type="SAM" id="MobiDB-lite"/>
    </source>
</evidence>
<name>A0A5C6AM46_9BACT</name>
<feature type="domain" description="RiboL-PSP-HEPN" evidence="2">
    <location>
        <begin position="148"/>
        <end position="283"/>
    </location>
</feature>
<reference evidence="3 4" key="1">
    <citation type="submission" date="2019-02" db="EMBL/GenBank/DDBJ databases">
        <title>Deep-cultivation of Planctomycetes and their phenomic and genomic characterization uncovers novel biology.</title>
        <authorList>
            <person name="Wiegand S."/>
            <person name="Jogler M."/>
            <person name="Boedeker C."/>
            <person name="Pinto D."/>
            <person name="Vollmers J."/>
            <person name="Rivas-Marin E."/>
            <person name="Kohn T."/>
            <person name="Peeters S.H."/>
            <person name="Heuer A."/>
            <person name="Rast P."/>
            <person name="Oberbeckmann S."/>
            <person name="Bunk B."/>
            <person name="Jeske O."/>
            <person name="Meyerdierks A."/>
            <person name="Storesund J.E."/>
            <person name="Kallscheuer N."/>
            <person name="Luecker S."/>
            <person name="Lage O.M."/>
            <person name="Pohl T."/>
            <person name="Merkel B.J."/>
            <person name="Hornburger P."/>
            <person name="Mueller R.-W."/>
            <person name="Bruemmer F."/>
            <person name="Labrenz M."/>
            <person name="Spormann A.M."/>
            <person name="Op Den Camp H."/>
            <person name="Overmann J."/>
            <person name="Amann R."/>
            <person name="Jetten M.S.M."/>
            <person name="Mascher T."/>
            <person name="Medema M.H."/>
            <person name="Devos D.P."/>
            <person name="Kaster A.-K."/>
            <person name="Ovreas L."/>
            <person name="Rohde M."/>
            <person name="Galperin M.Y."/>
            <person name="Jogler C."/>
        </authorList>
    </citation>
    <scope>NUCLEOTIDE SEQUENCE [LARGE SCALE GENOMIC DNA]</scope>
    <source>
        <strain evidence="3 4">Pla108</strain>
    </source>
</reference>